<reference evidence="3" key="1">
    <citation type="submission" date="2025-08" db="UniProtKB">
        <authorList>
            <consortium name="RefSeq"/>
        </authorList>
    </citation>
    <scope>IDENTIFICATION</scope>
    <source>
        <tissue evidence="3">Gonads</tissue>
    </source>
</reference>
<sequence length="1500" mass="171776">MYAAKLYYTPMELEQKEFELKNVDVPSYEEDILTKSLSEREAFEDKYYDIISLVKSYLNSYNPSQELNQAISNAPLVQDTQFNIKLPNLNLPIFTGKYNEWVSFNDTFKSLIDSNPALTTIQKFYYLKSCLKHEASDIIESLEVTILNYPIAWQILRDRFENKKIIINNHIKQIVDLPPIRNGSHFELRNLSDTVNKNIRCLKALGQGVDHWDSLLIYIVSQKFDSHTKTEWEQYQAQDTLPTYENLMAFLKNRCSILESLSITTPDRDPHSITKIAKRVQKPIKNTAQSNSYFSSTNFKCIFCQNSHNIYNCPDYLKLSIQERINEAYKHKFCLNCLRTNHLVKDCRSTGCRKCNRKHHTLLHIERLDKISSSEPPINSSNPSTSEVSNLETSSALSSYQTSKNTNLKQVLLATALVEVPDVNGVFHTCRVLLDSGSQSNFVTEQLCHKLGVPLYESKTMIMGLSSQASSIKFKTNITIRSIHNSFKTNLSCLVLKSITEPLPMVSFDYSHLNIPSHIRLADPSFNKVGNIDILLGATIFWNLLCIGQLSLGLNCPSLQKTHLGWVITGNCNIIPKNYLQKNVSKTLSYFNLESSRLEKQVARFWEQEEIASCDRFTPEEQLVETHFQSTTTRDSSGKFIVKIPFRENLSNLGDSSTTALKRFNSVERKLVRNSELAVDYKKFILEYENLGHMQKISSDINNEANSFYLPHHCVIKTSSATTKLRVVFDGSSKSDSGLSLNDVQYTGPNIQDDLFSIILRFRQHTYVIAADIEKMYRQILLHQDDKKYHRIFWRNDPSDEISCFELNTVTYGTGSASYLATRCLKQLSIDYQATNPLASNAIEHDFYVDDLLTGHDSLSTLQSLKDDITSILNDLENNHDIFLDKESTNNKTLGIVWDSNSDILKYSIQHLDNNLTVTKRSILSITSQIFDPLGLLSPVVIKAKILLQILWQSAISWDESLPSDLHTLWLHFINDLHELNLLRIPRHVILPNYDFIEIHGFADASERAYGACIYVRSVKSDQIQVRLLCAKSRVAPIKFLSLPRLELSAALLLAQLLHKTTEALTLTPSNIFLYSDSTITLAWIRSVPQRWKTYVSNRVAEIQSLSNVSTWHYVKSSDNPADLISRGVTPKLILDSSLWWCGPPWLMQKDISHFIDSSEPTLNTEIPEIRKQTITLHSKHENNFEYFLKFSSLTKLQRIVAFCFRFVTNSKASIDRRNFSNLSPDELKYALHRLIKISQSESFSKEMQCLNKNIGLDKNSKILSLKPFIDNNGLLRVGGRLENSNLPLNRIHQIILPKGHHLTKLIARNEHVRLMHCGQQHLLSSLREQYWPIDGRNLVKQVVHNCVTCFKVKPKVYPYVMASLPKERLIASFPFENTGVDYAGPFTTRDRKTRPYKEIKSYAAIFVCLLTKAIHIELVSSLTTEAFINALNRFIARRGKPSVILSDNGTNFVGAYSDLKTLFKEHSNTIIDKGIKFRNTMEIYSTCFTSFRWHLGGWR</sequence>
<dbReference type="InterPro" id="IPR036397">
    <property type="entry name" value="RNaseH_sf"/>
</dbReference>
<dbReference type="GO" id="GO:0071897">
    <property type="term" value="P:DNA biosynthetic process"/>
    <property type="evidence" value="ECO:0007669"/>
    <property type="project" value="UniProtKB-ARBA"/>
</dbReference>
<dbReference type="GeneID" id="115875571"/>
<dbReference type="GO" id="GO:0003676">
    <property type="term" value="F:nucleic acid binding"/>
    <property type="evidence" value="ECO:0007669"/>
    <property type="project" value="InterPro"/>
</dbReference>
<dbReference type="GO" id="GO:0015074">
    <property type="term" value="P:DNA integration"/>
    <property type="evidence" value="ECO:0007669"/>
    <property type="project" value="InterPro"/>
</dbReference>
<dbReference type="InterPro" id="IPR001584">
    <property type="entry name" value="Integrase_cat-core"/>
</dbReference>
<dbReference type="KEGG" id="soy:115875571"/>
<dbReference type="InParanoid" id="A0A6J2X6Y5"/>
<dbReference type="InterPro" id="IPR043502">
    <property type="entry name" value="DNA/RNA_pol_sf"/>
</dbReference>
<dbReference type="SUPFAM" id="SSF53098">
    <property type="entry name" value="Ribonuclease H-like"/>
    <property type="match status" value="1"/>
</dbReference>
<dbReference type="PANTHER" id="PTHR47331">
    <property type="entry name" value="PHD-TYPE DOMAIN-CONTAINING PROTEIN"/>
    <property type="match status" value="1"/>
</dbReference>
<dbReference type="PROSITE" id="PS50994">
    <property type="entry name" value="INTEGRASE"/>
    <property type="match status" value="1"/>
</dbReference>
<protein>
    <submittedName>
        <fullName evidence="3">Uncharacterized protein LOC115875571</fullName>
    </submittedName>
</protein>
<dbReference type="Proteomes" id="UP000504635">
    <property type="component" value="Unplaced"/>
</dbReference>
<gene>
    <name evidence="3" type="primary">LOC115875571</name>
</gene>
<organism evidence="2 3">
    <name type="scientific">Sitophilus oryzae</name>
    <name type="common">Rice weevil</name>
    <name type="synonym">Curculio oryzae</name>
    <dbReference type="NCBI Taxonomy" id="7048"/>
    <lineage>
        <taxon>Eukaryota</taxon>
        <taxon>Metazoa</taxon>
        <taxon>Ecdysozoa</taxon>
        <taxon>Arthropoda</taxon>
        <taxon>Hexapoda</taxon>
        <taxon>Insecta</taxon>
        <taxon>Pterygota</taxon>
        <taxon>Neoptera</taxon>
        <taxon>Endopterygota</taxon>
        <taxon>Coleoptera</taxon>
        <taxon>Polyphaga</taxon>
        <taxon>Cucujiformia</taxon>
        <taxon>Curculionidae</taxon>
        <taxon>Dryophthorinae</taxon>
        <taxon>Sitophilus</taxon>
    </lineage>
</organism>
<proteinExistence type="predicted"/>
<evidence type="ECO:0000259" key="1">
    <source>
        <dbReference type="PROSITE" id="PS50994"/>
    </source>
</evidence>
<accession>A0A6J2X6Y5</accession>
<dbReference type="PANTHER" id="PTHR47331:SF5">
    <property type="entry name" value="RIBONUCLEASE H"/>
    <property type="match status" value="1"/>
</dbReference>
<dbReference type="SUPFAM" id="SSF56672">
    <property type="entry name" value="DNA/RNA polymerases"/>
    <property type="match status" value="1"/>
</dbReference>
<name>A0A6J2X6Y5_SITOR</name>
<dbReference type="OrthoDB" id="8118668at2759"/>
<dbReference type="InterPro" id="IPR012337">
    <property type="entry name" value="RNaseH-like_sf"/>
</dbReference>
<dbReference type="InterPro" id="IPR008042">
    <property type="entry name" value="Retrotrans_Pao"/>
</dbReference>
<dbReference type="Pfam" id="PF17921">
    <property type="entry name" value="Integrase_H2C2"/>
    <property type="match status" value="1"/>
</dbReference>
<dbReference type="Gene3D" id="3.30.420.10">
    <property type="entry name" value="Ribonuclease H-like superfamily/Ribonuclease H"/>
    <property type="match status" value="1"/>
</dbReference>
<dbReference type="Pfam" id="PF03564">
    <property type="entry name" value="DUF1759"/>
    <property type="match status" value="1"/>
</dbReference>
<dbReference type="RefSeq" id="XP_030746942.1">
    <property type="nucleotide sequence ID" value="XM_030891082.1"/>
</dbReference>
<dbReference type="GO" id="GO:0042575">
    <property type="term" value="C:DNA polymerase complex"/>
    <property type="evidence" value="ECO:0007669"/>
    <property type="project" value="UniProtKB-ARBA"/>
</dbReference>
<dbReference type="Gene3D" id="2.40.70.10">
    <property type="entry name" value="Acid Proteases"/>
    <property type="match status" value="1"/>
</dbReference>
<dbReference type="InterPro" id="IPR021109">
    <property type="entry name" value="Peptidase_aspartic_dom_sf"/>
</dbReference>
<dbReference type="Pfam" id="PF05380">
    <property type="entry name" value="Peptidase_A17"/>
    <property type="match status" value="1"/>
</dbReference>
<evidence type="ECO:0000313" key="3">
    <source>
        <dbReference type="RefSeq" id="XP_030746942.1"/>
    </source>
</evidence>
<evidence type="ECO:0000313" key="2">
    <source>
        <dbReference type="Proteomes" id="UP000504635"/>
    </source>
</evidence>
<dbReference type="InterPro" id="IPR041588">
    <property type="entry name" value="Integrase_H2C2"/>
</dbReference>
<keyword evidence="2" id="KW-1185">Reference proteome</keyword>
<feature type="domain" description="Integrase catalytic" evidence="1">
    <location>
        <begin position="1371"/>
        <end position="1466"/>
    </location>
</feature>
<dbReference type="InterPro" id="IPR005312">
    <property type="entry name" value="DUF1759"/>
</dbReference>